<evidence type="ECO:0000256" key="5">
    <source>
        <dbReference type="ARBA" id="ARBA00022771"/>
    </source>
</evidence>
<dbReference type="SUPFAM" id="SSF57783">
    <property type="entry name" value="Zinc beta-ribbon"/>
    <property type="match status" value="1"/>
</dbReference>
<evidence type="ECO:0000256" key="3">
    <source>
        <dbReference type="ARBA" id="ARBA00009730"/>
    </source>
</evidence>
<keyword evidence="5 10" id="KW-0863">Zinc-finger</keyword>
<dbReference type="Gene3D" id="2.20.25.190">
    <property type="match status" value="1"/>
</dbReference>
<proteinExistence type="inferred from homology"/>
<evidence type="ECO:0000313" key="12">
    <source>
        <dbReference type="EMBL" id="WWD16078.1"/>
    </source>
</evidence>
<dbReference type="Proteomes" id="UP000322225">
    <property type="component" value="Chromosome 1"/>
</dbReference>
<dbReference type="FunFam" id="2.20.25.190:FF:000001">
    <property type="entry name" value="Transcription elongation factor 1 homolog"/>
    <property type="match status" value="1"/>
</dbReference>
<dbReference type="GO" id="GO:0008270">
    <property type="term" value="F:zinc ion binding"/>
    <property type="evidence" value="ECO:0007669"/>
    <property type="project" value="UniProtKB-KW"/>
</dbReference>
<evidence type="ECO:0000256" key="7">
    <source>
        <dbReference type="ARBA" id="ARBA00023015"/>
    </source>
</evidence>
<dbReference type="EMBL" id="CP144051">
    <property type="protein sequence ID" value="WWD16078.1"/>
    <property type="molecule type" value="Genomic_DNA"/>
</dbReference>
<keyword evidence="9 10" id="KW-0539">Nucleus</keyword>
<evidence type="ECO:0000256" key="2">
    <source>
        <dbReference type="ARBA" id="ARBA00004123"/>
    </source>
</evidence>
<evidence type="ECO:0000256" key="10">
    <source>
        <dbReference type="RuleBase" id="RU364033"/>
    </source>
</evidence>
<feature type="compositionally biased region" description="Acidic residues" evidence="11">
    <location>
        <begin position="173"/>
        <end position="182"/>
    </location>
</feature>
<comment type="similarity">
    <text evidence="3 10">Belongs to the ELOF1 family.</text>
</comment>
<gene>
    <name evidence="12" type="ORF">CI109_100503</name>
</gene>
<evidence type="ECO:0000313" key="13">
    <source>
        <dbReference type="Proteomes" id="UP000322225"/>
    </source>
</evidence>
<dbReference type="PANTHER" id="PTHR20934:SF0">
    <property type="entry name" value="TRANSCRIPTION ELONGATION FACTOR 1 HOMOLOG"/>
    <property type="match status" value="1"/>
</dbReference>
<dbReference type="GeneID" id="43586954"/>
<dbReference type="RefSeq" id="XP_031862643.1">
    <property type="nucleotide sequence ID" value="XM_032002836.1"/>
</dbReference>
<dbReference type="GO" id="GO:0006368">
    <property type="term" value="P:transcription elongation by RNA polymerase II"/>
    <property type="evidence" value="ECO:0007669"/>
    <property type="project" value="TreeGrafter"/>
</dbReference>
<protein>
    <recommendedName>
        <fullName evidence="10">Transcription elongation factor 1 homolog</fullName>
    </recommendedName>
</protein>
<name>A0A5M6C8F4_9TREE</name>
<dbReference type="KEGG" id="ksn:43586954"/>
<comment type="function">
    <text evidence="1 10">Transcription elongation factor implicated in the maintenance of proper chromatin structure in actively transcribed regions.</text>
</comment>
<evidence type="ECO:0000256" key="9">
    <source>
        <dbReference type="ARBA" id="ARBA00023242"/>
    </source>
</evidence>
<keyword evidence="6 10" id="KW-0862">Zinc</keyword>
<evidence type="ECO:0000256" key="8">
    <source>
        <dbReference type="ARBA" id="ARBA00023163"/>
    </source>
</evidence>
<evidence type="ECO:0000256" key="4">
    <source>
        <dbReference type="ARBA" id="ARBA00022723"/>
    </source>
</evidence>
<keyword evidence="7 10" id="KW-0805">Transcription regulation</keyword>
<dbReference type="GO" id="GO:0008023">
    <property type="term" value="C:transcription elongation factor complex"/>
    <property type="evidence" value="ECO:0007669"/>
    <property type="project" value="TreeGrafter"/>
</dbReference>
<dbReference type="PANTHER" id="PTHR20934">
    <property type="entry name" value="TRANSCRIPTION ELONGATION FACTOR 1 HOMOLOG"/>
    <property type="match status" value="1"/>
</dbReference>
<feature type="compositionally biased region" description="Acidic residues" evidence="11">
    <location>
        <begin position="148"/>
        <end position="161"/>
    </location>
</feature>
<evidence type="ECO:0000256" key="11">
    <source>
        <dbReference type="SAM" id="MobiDB-lite"/>
    </source>
</evidence>
<evidence type="ECO:0000256" key="1">
    <source>
        <dbReference type="ARBA" id="ARBA00003357"/>
    </source>
</evidence>
<evidence type="ECO:0000256" key="6">
    <source>
        <dbReference type="ARBA" id="ARBA00022833"/>
    </source>
</evidence>
<keyword evidence="13" id="KW-1185">Reference proteome</keyword>
<feature type="compositionally biased region" description="Acidic residues" evidence="11">
    <location>
        <begin position="117"/>
        <end position="131"/>
    </location>
</feature>
<accession>A0A5M6C8F4</accession>
<dbReference type="AlphaFoldDB" id="A0A5M6C8F4"/>
<keyword evidence="4 10" id="KW-0479">Metal-binding</keyword>
<sequence>MGKRKAAKKPQAKKKAEPLGTVFKCLFCNHEKAVSVKLDKATMFGSLTCKVCGQRYSTPINNLSVAVDVYCDWVDACEEVRVKQPPKQRAPRGPSPLSHGQAGGASFDPDGPPHPEQEDDAEGEADYDDDDVPPRQSKSHSHRATRDPDDEDDVDEDDDDDRGAKRRRVRNDYDDDDDDDDE</sequence>
<dbReference type="OrthoDB" id="445983at2759"/>
<organism evidence="12 13">
    <name type="scientific">Kwoniella shandongensis</name>
    <dbReference type="NCBI Taxonomy" id="1734106"/>
    <lineage>
        <taxon>Eukaryota</taxon>
        <taxon>Fungi</taxon>
        <taxon>Dikarya</taxon>
        <taxon>Basidiomycota</taxon>
        <taxon>Agaricomycotina</taxon>
        <taxon>Tremellomycetes</taxon>
        <taxon>Tremellales</taxon>
        <taxon>Cryptococcaceae</taxon>
        <taxon>Kwoniella</taxon>
    </lineage>
</organism>
<dbReference type="GO" id="GO:0000993">
    <property type="term" value="F:RNA polymerase II complex binding"/>
    <property type="evidence" value="ECO:0007669"/>
    <property type="project" value="TreeGrafter"/>
</dbReference>
<keyword evidence="8 10" id="KW-0804">Transcription</keyword>
<comment type="subcellular location">
    <subcellularLocation>
        <location evidence="2 10">Nucleus</location>
    </subcellularLocation>
</comment>
<dbReference type="InterPro" id="IPR038567">
    <property type="entry name" value="T_Elf1_sf"/>
</dbReference>
<reference evidence="12" key="2">
    <citation type="submission" date="2024-01" db="EMBL/GenBank/DDBJ databases">
        <title>Comparative genomics of Cryptococcus and Kwoniella reveals pathogenesis evolution and contrasting modes of karyotype evolution via chromosome fusion or intercentromeric recombination.</title>
        <authorList>
            <person name="Coelho M.A."/>
            <person name="David-Palma M."/>
            <person name="Shea T."/>
            <person name="Bowers K."/>
            <person name="McGinley-Smith S."/>
            <person name="Mohammad A.W."/>
            <person name="Gnirke A."/>
            <person name="Yurkov A.M."/>
            <person name="Nowrousian M."/>
            <person name="Sun S."/>
            <person name="Cuomo C.A."/>
            <person name="Heitman J."/>
        </authorList>
    </citation>
    <scope>NUCLEOTIDE SEQUENCE</scope>
    <source>
        <strain evidence="12">CBS 12478</strain>
    </source>
</reference>
<dbReference type="InterPro" id="IPR007808">
    <property type="entry name" value="Elf1"/>
</dbReference>
<feature type="region of interest" description="Disordered" evidence="11">
    <location>
        <begin position="82"/>
        <end position="182"/>
    </location>
</feature>
<dbReference type="Pfam" id="PF05129">
    <property type="entry name" value="Zn_ribbon_Elf1"/>
    <property type="match status" value="1"/>
</dbReference>
<reference evidence="12" key="1">
    <citation type="submission" date="2017-08" db="EMBL/GenBank/DDBJ databases">
        <authorList>
            <person name="Cuomo C."/>
            <person name="Billmyre B."/>
            <person name="Heitman J."/>
        </authorList>
    </citation>
    <scope>NUCLEOTIDE SEQUENCE</scope>
    <source>
        <strain evidence="12">CBS 12478</strain>
    </source>
</reference>